<dbReference type="InterPro" id="IPR037647">
    <property type="entry name" value="HIRIP3"/>
</dbReference>
<sequence length="398" mass="43284">MKSIRMTPALLPTLRRTTLSIIRIASKPDGPIDQGTFTMARARDEVEQAMGLEEGELGKGEWKKVVKGIVEDLMEKVQNEEEHDGSIAESSRSSSPPSSPKKMAKIAKQPKPTSRKRSPTPPVSSEEAEQVELRDDENDLESDMSSVYDVPPKSKKRGKSGAGGAEIGKGRKKVPKSKEEVLSDDSEQEPGRSTTKADEVADDSSEMSSVYDVPPSRAKAKSKGKRKSVSTVSSDEESARPKAKGKTKETKRTKKDPNEGLSPEEAKLADLKRIVVACGVRKQWSKEFADLPKVSSQISHVKQILLSLGMKGTPTLGKAKALKERRELAAELNDVREFEQVRGVSAEDGKRKTREQNAGSKKRTVQSESGSESEAESGAHEQSALGAVLDFLGDDDSD</sequence>
<evidence type="ECO:0000256" key="1">
    <source>
        <dbReference type="SAM" id="MobiDB-lite"/>
    </source>
</evidence>
<accession>A0AAJ8LNB5</accession>
<dbReference type="KEGG" id="ksn:43589125"/>
<dbReference type="GO" id="GO:0005634">
    <property type="term" value="C:nucleus"/>
    <property type="evidence" value="ECO:0007669"/>
    <property type="project" value="TreeGrafter"/>
</dbReference>
<proteinExistence type="predicted"/>
<feature type="compositionally biased region" description="Basic residues" evidence="1">
    <location>
        <begin position="218"/>
        <end position="228"/>
    </location>
</feature>
<dbReference type="PANTHER" id="PTHR15410">
    <property type="entry name" value="HIRA-INTERACTING PROTEIN 3"/>
    <property type="match status" value="1"/>
</dbReference>
<name>A0AAJ8LNB5_9TREE</name>
<reference evidence="2" key="1">
    <citation type="submission" date="2017-08" db="EMBL/GenBank/DDBJ databases">
        <authorList>
            <person name="Cuomo C."/>
            <person name="Billmyre B."/>
            <person name="Heitman J."/>
        </authorList>
    </citation>
    <scope>NUCLEOTIDE SEQUENCE</scope>
    <source>
        <strain evidence="2">CBS 12478</strain>
    </source>
</reference>
<protein>
    <submittedName>
        <fullName evidence="2">Uncharacterized protein</fullName>
    </submittedName>
</protein>
<feature type="compositionally biased region" description="Acidic residues" evidence="1">
    <location>
        <begin position="126"/>
        <end position="142"/>
    </location>
</feature>
<dbReference type="GeneID" id="43589125"/>
<dbReference type="Proteomes" id="UP000322225">
    <property type="component" value="Chromosome 11"/>
</dbReference>
<dbReference type="AlphaFoldDB" id="A0AAJ8LNB5"/>
<keyword evidence="3" id="KW-1185">Reference proteome</keyword>
<feature type="region of interest" description="Disordered" evidence="1">
    <location>
        <begin position="341"/>
        <end position="398"/>
    </location>
</feature>
<organism evidence="2 3">
    <name type="scientific">Kwoniella shandongensis</name>
    <dbReference type="NCBI Taxonomy" id="1734106"/>
    <lineage>
        <taxon>Eukaryota</taxon>
        <taxon>Fungi</taxon>
        <taxon>Dikarya</taxon>
        <taxon>Basidiomycota</taxon>
        <taxon>Agaricomycotina</taxon>
        <taxon>Tremellomycetes</taxon>
        <taxon>Tremellales</taxon>
        <taxon>Cryptococcaceae</taxon>
        <taxon>Kwoniella</taxon>
    </lineage>
</organism>
<gene>
    <name evidence="2" type="ORF">CI109_106223</name>
</gene>
<feature type="compositionally biased region" description="Basic and acidic residues" evidence="1">
    <location>
        <begin position="246"/>
        <end position="268"/>
    </location>
</feature>
<dbReference type="RefSeq" id="XP_065823873.1">
    <property type="nucleotide sequence ID" value="XM_065967801.1"/>
</dbReference>
<dbReference type="PANTHER" id="PTHR15410:SF2">
    <property type="entry name" value="HIRA-INTERACTING PROTEIN 3"/>
    <property type="match status" value="1"/>
</dbReference>
<feature type="compositionally biased region" description="Basic and acidic residues" evidence="1">
    <location>
        <begin position="75"/>
        <end position="86"/>
    </location>
</feature>
<dbReference type="EMBL" id="CP144061">
    <property type="protein sequence ID" value="WWD21736.1"/>
    <property type="molecule type" value="Genomic_DNA"/>
</dbReference>
<reference evidence="2" key="2">
    <citation type="submission" date="2024-01" db="EMBL/GenBank/DDBJ databases">
        <title>Comparative genomics of Cryptococcus and Kwoniella reveals pathogenesis evolution and contrasting modes of karyotype evolution via chromosome fusion or intercentromeric recombination.</title>
        <authorList>
            <person name="Coelho M.A."/>
            <person name="David-Palma M."/>
            <person name="Shea T."/>
            <person name="Bowers K."/>
            <person name="McGinley-Smith S."/>
            <person name="Mohammad A.W."/>
            <person name="Gnirke A."/>
            <person name="Yurkov A.M."/>
            <person name="Nowrousian M."/>
            <person name="Sun S."/>
            <person name="Cuomo C.A."/>
            <person name="Heitman J."/>
        </authorList>
    </citation>
    <scope>NUCLEOTIDE SEQUENCE</scope>
    <source>
        <strain evidence="2">CBS 12478</strain>
    </source>
</reference>
<evidence type="ECO:0000313" key="2">
    <source>
        <dbReference type="EMBL" id="WWD21736.1"/>
    </source>
</evidence>
<feature type="region of interest" description="Disordered" evidence="1">
    <location>
        <begin position="75"/>
        <end position="268"/>
    </location>
</feature>
<feature type="compositionally biased region" description="Basic and acidic residues" evidence="1">
    <location>
        <begin position="341"/>
        <end position="350"/>
    </location>
</feature>
<evidence type="ECO:0000313" key="3">
    <source>
        <dbReference type="Proteomes" id="UP000322225"/>
    </source>
</evidence>